<keyword evidence="2" id="KW-0732">Signal</keyword>
<sequence length="212" mass="21942">MNKPLLLRPMPAWLALAPTAFLLAFLLCGNAPAIAAPGAHGPNGEHLDGPSALRAPTSLPRVEAKSEAFELVADLRPGELAIVVDRYESNEPVLGAQLSVESGALKAVAAFRSEQGDYAVTDAALLKALATPGEHGLVFTLVAGQDSDLLDGTLVSAGGRAATTAAKDDHGHDHELERAAWIGAGVAALGLIGAIAWRRQRRRRAGLTQGGL</sequence>
<evidence type="ECO:0000256" key="2">
    <source>
        <dbReference type="SAM" id="SignalP"/>
    </source>
</evidence>
<feature type="signal peptide" evidence="2">
    <location>
        <begin position="1"/>
        <end position="35"/>
    </location>
</feature>
<reference evidence="3" key="1">
    <citation type="submission" date="2022-05" db="EMBL/GenBank/DDBJ databases">
        <title>An RpoN-dependent PEP-CTERM gene is involved in floc formation of an Aquincola tertiaricarbonis strain.</title>
        <authorList>
            <person name="Qiu D."/>
            <person name="Xia M."/>
        </authorList>
    </citation>
    <scope>NUCLEOTIDE SEQUENCE</scope>
    <source>
        <strain evidence="3">RN12</strain>
    </source>
</reference>
<evidence type="ECO:0000256" key="1">
    <source>
        <dbReference type="SAM" id="Phobius"/>
    </source>
</evidence>
<feature type="transmembrane region" description="Helical" evidence="1">
    <location>
        <begin position="179"/>
        <end position="197"/>
    </location>
</feature>
<accession>A0ABY4S7Q1</accession>
<dbReference type="Proteomes" id="UP001056201">
    <property type="component" value="Chromosome 2"/>
</dbReference>
<keyword evidence="1" id="KW-0812">Transmembrane</keyword>
<protein>
    <submittedName>
        <fullName evidence="3">Uncharacterized protein</fullName>
    </submittedName>
</protein>
<dbReference type="EMBL" id="CP097636">
    <property type="protein sequence ID" value="URI09391.1"/>
    <property type="molecule type" value="Genomic_DNA"/>
</dbReference>
<name>A0ABY4S7Q1_AQUTE</name>
<keyword evidence="1" id="KW-0472">Membrane</keyword>
<organism evidence="3 4">
    <name type="scientific">Aquincola tertiaricarbonis</name>
    <dbReference type="NCBI Taxonomy" id="391953"/>
    <lineage>
        <taxon>Bacteria</taxon>
        <taxon>Pseudomonadati</taxon>
        <taxon>Pseudomonadota</taxon>
        <taxon>Betaproteobacteria</taxon>
        <taxon>Burkholderiales</taxon>
        <taxon>Sphaerotilaceae</taxon>
        <taxon>Aquincola</taxon>
    </lineage>
</organism>
<evidence type="ECO:0000313" key="3">
    <source>
        <dbReference type="EMBL" id="URI09391.1"/>
    </source>
</evidence>
<gene>
    <name evidence="3" type="ORF">MW290_27895</name>
</gene>
<proteinExistence type="predicted"/>
<keyword evidence="1" id="KW-1133">Transmembrane helix</keyword>
<keyword evidence="4" id="KW-1185">Reference proteome</keyword>
<evidence type="ECO:0000313" key="4">
    <source>
        <dbReference type="Proteomes" id="UP001056201"/>
    </source>
</evidence>
<dbReference type="RefSeq" id="WP_250197620.1">
    <property type="nucleotide sequence ID" value="NZ_CP097636.1"/>
</dbReference>
<feature type="chain" id="PRO_5045739569" evidence="2">
    <location>
        <begin position="36"/>
        <end position="212"/>
    </location>
</feature>